<organism evidence="2 3">
    <name type="scientific">Leucobacter luti</name>
    <dbReference type="NCBI Taxonomy" id="340320"/>
    <lineage>
        <taxon>Bacteria</taxon>
        <taxon>Bacillati</taxon>
        <taxon>Actinomycetota</taxon>
        <taxon>Actinomycetes</taxon>
        <taxon>Micrococcales</taxon>
        <taxon>Microbacteriaceae</taxon>
        <taxon>Leucobacter</taxon>
    </lineage>
</organism>
<reference evidence="2 3" key="1">
    <citation type="journal article" date="2015" name="Stand. Genomic Sci.">
        <title>Genomic Encyclopedia of Bacterial and Archaeal Type Strains, Phase III: the genomes of soil and plant-associated and newly described type strains.</title>
        <authorList>
            <person name="Whitman W.B."/>
            <person name="Woyke T."/>
            <person name="Klenk H.P."/>
            <person name="Zhou Y."/>
            <person name="Lilburn T.G."/>
            <person name="Beck B.J."/>
            <person name="De Vos P."/>
            <person name="Vandamme P."/>
            <person name="Eisen J.A."/>
            <person name="Garrity G."/>
            <person name="Hugenholtz P."/>
            <person name="Kyrpides N.C."/>
        </authorList>
    </citation>
    <scope>NUCLEOTIDE SEQUENCE [LARGE SCALE GENOMIC DNA]</scope>
    <source>
        <strain evidence="2 3">RF6</strain>
    </source>
</reference>
<evidence type="ECO:0000313" key="2">
    <source>
        <dbReference type="EMBL" id="RZT64444.1"/>
    </source>
</evidence>
<keyword evidence="1" id="KW-1133">Transmembrane helix</keyword>
<dbReference type="RefSeq" id="WP_130454064.1">
    <property type="nucleotide sequence ID" value="NZ_QYAG01000001.1"/>
</dbReference>
<evidence type="ECO:0000256" key="1">
    <source>
        <dbReference type="SAM" id="Phobius"/>
    </source>
</evidence>
<evidence type="ECO:0000313" key="3">
    <source>
        <dbReference type="Proteomes" id="UP000291832"/>
    </source>
</evidence>
<dbReference type="EMBL" id="SHKI01000005">
    <property type="protein sequence ID" value="RZT64444.1"/>
    <property type="molecule type" value="Genomic_DNA"/>
</dbReference>
<dbReference type="Proteomes" id="UP000291832">
    <property type="component" value="Unassembled WGS sequence"/>
</dbReference>
<keyword evidence="1" id="KW-0812">Transmembrane</keyword>
<feature type="transmembrane region" description="Helical" evidence="1">
    <location>
        <begin position="169"/>
        <end position="190"/>
    </location>
</feature>
<feature type="transmembrane region" description="Helical" evidence="1">
    <location>
        <begin position="263"/>
        <end position="288"/>
    </location>
</feature>
<comment type="caution">
    <text evidence="2">The sequence shown here is derived from an EMBL/GenBank/DDBJ whole genome shotgun (WGS) entry which is preliminary data.</text>
</comment>
<dbReference type="AlphaFoldDB" id="A0A4Q7TU24"/>
<sequence>MNIIMSYLNTMFSAYPQTPRLLEAKAELHGMMEDAYTSLIAEGRSENEAVGQVISDFGNLAEVAPELGITSELGIAAGSPAAAAPTVAPAAGAPAGGAAAAGIPAAARPTQPADPPVTIAEASGYADAHERTRYRTAIAIALFVISPAKLIWLTSAASEGVIPLASGPATLIGVFALLLLVAVGVMLLISSARELTPFNRLESGRFTPTAEVTAWSRELAQRHERSRIRALQIAVLLWILSPAPLLTAALLNDSPTKGTWVASGVVALLLVVAIGLLVLLPTAWAHTVAEKLDRRGPAPQAEDDDPHSIVGVIASFYWPLLTAIYLGWSFIGDAWGQSWVLWPIGAVLFGAIAAGGGAWESYRRARR</sequence>
<feature type="transmembrane region" description="Helical" evidence="1">
    <location>
        <begin position="230"/>
        <end position="251"/>
    </location>
</feature>
<gene>
    <name evidence="2" type="ORF">EV139_1861</name>
</gene>
<feature type="transmembrane region" description="Helical" evidence="1">
    <location>
        <begin position="137"/>
        <end position="157"/>
    </location>
</feature>
<keyword evidence="3" id="KW-1185">Reference proteome</keyword>
<proteinExistence type="predicted"/>
<dbReference type="InterPro" id="IPR047928">
    <property type="entry name" value="Perm_prefix_1"/>
</dbReference>
<feature type="transmembrane region" description="Helical" evidence="1">
    <location>
        <begin position="340"/>
        <end position="359"/>
    </location>
</feature>
<accession>A0A4Q7TU24</accession>
<dbReference type="NCBIfam" id="NF038403">
    <property type="entry name" value="perm_prefix_1"/>
    <property type="match status" value="1"/>
</dbReference>
<keyword evidence="1" id="KW-0472">Membrane</keyword>
<feature type="transmembrane region" description="Helical" evidence="1">
    <location>
        <begin position="309"/>
        <end position="328"/>
    </location>
</feature>
<protein>
    <submittedName>
        <fullName evidence="2">Uncharacterized protein</fullName>
    </submittedName>
</protein>
<dbReference type="OrthoDB" id="9815852at2"/>
<name>A0A4Q7TU24_9MICO</name>